<feature type="region of interest" description="Disordered" evidence="1">
    <location>
        <begin position="39"/>
        <end position="69"/>
    </location>
</feature>
<reference evidence="2" key="1">
    <citation type="journal article" date="2020" name="Cell">
        <title>Large-Scale Comparative Analyses of Tick Genomes Elucidate Their Genetic Diversity and Vector Capacities.</title>
        <authorList>
            <consortium name="Tick Genome and Microbiome Consortium (TIGMIC)"/>
            <person name="Jia N."/>
            <person name="Wang J."/>
            <person name="Shi W."/>
            <person name="Du L."/>
            <person name="Sun Y."/>
            <person name="Zhan W."/>
            <person name="Jiang J.F."/>
            <person name="Wang Q."/>
            <person name="Zhang B."/>
            <person name="Ji P."/>
            <person name="Bell-Sakyi L."/>
            <person name="Cui X.M."/>
            <person name="Yuan T.T."/>
            <person name="Jiang B.G."/>
            <person name="Yang W.F."/>
            <person name="Lam T.T."/>
            <person name="Chang Q.C."/>
            <person name="Ding S.J."/>
            <person name="Wang X.J."/>
            <person name="Zhu J.G."/>
            <person name="Ruan X.D."/>
            <person name="Zhao L."/>
            <person name="Wei J.T."/>
            <person name="Ye R.Z."/>
            <person name="Que T.C."/>
            <person name="Du C.H."/>
            <person name="Zhou Y.H."/>
            <person name="Cheng J.X."/>
            <person name="Dai P.F."/>
            <person name="Guo W.B."/>
            <person name="Han X.H."/>
            <person name="Huang E.J."/>
            <person name="Li L.F."/>
            <person name="Wei W."/>
            <person name="Gao Y.C."/>
            <person name="Liu J.Z."/>
            <person name="Shao H.Z."/>
            <person name="Wang X."/>
            <person name="Wang C.C."/>
            <person name="Yang T.C."/>
            <person name="Huo Q.B."/>
            <person name="Li W."/>
            <person name="Chen H.Y."/>
            <person name="Chen S.E."/>
            <person name="Zhou L.G."/>
            <person name="Ni X.B."/>
            <person name="Tian J.H."/>
            <person name="Sheng Y."/>
            <person name="Liu T."/>
            <person name="Pan Y.S."/>
            <person name="Xia L.Y."/>
            <person name="Li J."/>
            <person name="Zhao F."/>
            <person name="Cao W.C."/>
        </authorList>
    </citation>
    <scope>NUCLEOTIDE SEQUENCE</scope>
    <source>
        <strain evidence="2">Rmic-2018</strain>
    </source>
</reference>
<feature type="region of interest" description="Disordered" evidence="1">
    <location>
        <begin position="88"/>
        <end position="137"/>
    </location>
</feature>
<reference evidence="2" key="2">
    <citation type="submission" date="2021-09" db="EMBL/GenBank/DDBJ databases">
        <authorList>
            <person name="Jia N."/>
            <person name="Wang J."/>
            <person name="Shi W."/>
            <person name="Du L."/>
            <person name="Sun Y."/>
            <person name="Zhan W."/>
            <person name="Jiang J."/>
            <person name="Wang Q."/>
            <person name="Zhang B."/>
            <person name="Ji P."/>
            <person name="Sakyi L.B."/>
            <person name="Cui X."/>
            <person name="Yuan T."/>
            <person name="Jiang B."/>
            <person name="Yang W."/>
            <person name="Lam T.T.-Y."/>
            <person name="Chang Q."/>
            <person name="Ding S."/>
            <person name="Wang X."/>
            <person name="Zhu J."/>
            <person name="Ruan X."/>
            <person name="Zhao L."/>
            <person name="Wei J."/>
            <person name="Que T."/>
            <person name="Du C."/>
            <person name="Cheng J."/>
            <person name="Dai P."/>
            <person name="Han X."/>
            <person name="Huang E."/>
            <person name="Gao Y."/>
            <person name="Liu J."/>
            <person name="Shao H."/>
            <person name="Ye R."/>
            <person name="Li L."/>
            <person name="Wei W."/>
            <person name="Wang X."/>
            <person name="Wang C."/>
            <person name="Huo Q."/>
            <person name="Li W."/>
            <person name="Guo W."/>
            <person name="Chen H."/>
            <person name="Chen S."/>
            <person name="Zhou L."/>
            <person name="Zhou L."/>
            <person name="Ni X."/>
            <person name="Tian J."/>
            <person name="Zhou Y."/>
            <person name="Sheng Y."/>
            <person name="Liu T."/>
            <person name="Pan Y."/>
            <person name="Xia L."/>
            <person name="Li J."/>
            <person name="Zhao F."/>
            <person name="Cao W."/>
        </authorList>
    </citation>
    <scope>NUCLEOTIDE SEQUENCE</scope>
    <source>
        <strain evidence="2">Rmic-2018</strain>
        <tissue evidence="2">Larvae</tissue>
    </source>
</reference>
<organism evidence="2 3">
    <name type="scientific">Rhipicephalus microplus</name>
    <name type="common">Cattle tick</name>
    <name type="synonym">Boophilus microplus</name>
    <dbReference type="NCBI Taxonomy" id="6941"/>
    <lineage>
        <taxon>Eukaryota</taxon>
        <taxon>Metazoa</taxon>
        <taxon>Ecdysozoa</taxon>
        <taxon>Arthropoda</taxon>
        <taxon>Chelicerata</taxon>
        <taxon>Arachnida</taxon>
        <taxon>Acari</taxon>
        <taxon>Parasitiformes</taxon>
        <taxon>Ixodida</taxon>
        <taxon>Ixodoidea</taxon>
        <taxon>Ixodidae</taxon>
        <taxon>Rhipicephalinae</taxon>
        <taxon>Rhipicephalus</taxon>
        <taxon>Boophilus</taxon>
    </lineage>
</organism>
<dbReference type="EMBL" id="JABSTU010000004">
    <property type="protein sequence ID" value="KAH8033376.1"/>
    <property type="molecule type" value="Genomic_DNA"/>
</dbReference>
<evidence type="ECO:0000313" key="3">
    <source>
        <dbReference type="Proteomes" id="UP000821866"/>
    </source>
</evidence>
<name>A0A9J6EH81_RHIMP</name>
<dbReference type="Proteomes" id="UP000821866">
    <property type="component" value="Chromosome 2"/>
</dbReference>
<proteinExistence type="predicted"/>
<gene>
    <name evidence="2" type="ORF">HPB51_011444</name>
</gene>
<evidence type="ECO:0000313" key="2">
    <source>
        <dbReference type="EMBL" id="KAH8033376.1"/>
    </source>
</evidence>
<accession>A0A9J6EH81</accession>
<sequence length="272" mass="29433">MAPFKALVPNGPHRIVRWPSLFTRQLTQPHPRRQVATALKGSAAVERQKHRSVEPNQRWSQGKEGSLERKNHGFLGKTQRRAPCAHPAALGDLSGEKRAVSNGPHAASSSMAQHAKKLRQRTHDLGRRRQRQFSHGASMGAGLQLKNRSSRRKAASLSSIPVPLSGILCDAAPARVPFLSPRARGTSSSLAVATQFFLPPSPRVSKGHTEEVTAAACAPEKTRPAAGLHVCLPELLDHFGAQQSVVRGVFQEEVTPGVPPERNGVMSGNWTV</sequence>
<comment type="caution">
    <text evidence="2">The sequence shown here is derived from an EMBL/GenBank/DDBJ whole genome shotgun (WGS) entry which is preliminary data.</text>
</comment>
<evidence type="ECO:0000256" key="1">
    <source>
        <dbReference type="SAM" id="MobiDB-lite"/>
    </source>
</evidence>
<protein>
    <submittedName>
        <fullName evidence="2">Uncharacterized protein</fullName>
    </submittedName>
</protein>
<dbReference type="AlphaFoldDB" id="A0A9J6EH81"/>
<keyword evidence="3" id="KW-1185">Reference proteome</keyword>